<dbReference type="SUPFAM" id="SSF50621">
    <property type="entry name" value="Alanine racemase C-terminal domain-like"/>
    <property type="match status" value="1"/>
</dbReference>
<dbReference type="Pfam" id="PF00842">
    <property type="entry name" value="Ala_racemase_C"/>
    <property type="match status" value="1"/>
</dbReference>
<dbReference type="SMART" id="SM01005">
    <property type="entry name" value="Ala_racemase_C"/>
    <property type="match status" value="1"/>
</dbReference>
<dbReference type="EC" id="5.1.1.1" evidence="4 7"/>
<dbReference type="Proteomes" id="UP001596303">
    <property type="component" value="Unassembled WGS sequence"/>
</dbReference>
<evidence type="ECO:0000256" key="1">
    <source>
        <dbReference type="ARBA" id="ARBA00000316"/>
    </source>
</evidence>
<dbReference type="InterPro" id="IPR000821">
    <property type="entry name" value="Ala_racemase"/>
</dbReference>
<dbReference type="NCBIfam" id="TIGR00492">
    <property type="entry name" value="alr"/>
    <property type="match status" value="1"/>
</dbReference>
<organism evidence="9 10">
    <name type="scientific">Ponticaulis profundi</name>
    <dbReference type="NCBI Taxonomy" id="2665222"/>
    <lineage>
        <taxon>Bacteria</taxon>
        <taxon>Pseudomonadati</taxon>
        <taxon>Pseudomonadota</taxon>
        <taxon>Alphaproteobacteria</taxon>
        <taxon>Hyphomonadales</taxon>
        <taxon>Hyphomonadaceae</taxon>
        <taxon>Ponticaulis</taxon>
    </lineage>
</organism>
<comment type="pathway">
    <text evidence="7">Amino-acid biosynthesis; D-alanine biosynthesis; D-alanine from L-alanine: step 1/1.</text>
</comment>
<comment type="caution">
    <text evidence="9">The sequence shown here is derived from an EMBL/GenBank/DDBJ whole genome shotgun (WGS) entry which is preliminary data.</text>
</comment>
<feature type="active site" description="Proton acceptor; specific for L-alanine" evidence="7">
    <location>
        <position position="274"/>
    </location>
</feature>
<gene>
    <name evidence="9" type="primary">alr</name>
    <name evidence="9" type="ORF">ACFQDM_18715</name>
</gene>
<dbReference type="Gene3D" id="2.40.37.10">
    <property type="entry name" value="Lyase, Ornithine Decarboxylase, Chain A, domain 1"/>
    <property type="match status" value="1"/>
</dbReference>
<feature type="domain" description="Alanine racemase C-terminal" evidence="8">
    <location>
        <begin position="253"/>
        <end position="378"/>
    </location>
</feature>
<reference evidence="10" key="1">
    <citation type="journal article" date="2019" name="Int. J. Syst. Evol. Microbiol.">
        <title>The Global Catalogue of Microorganisms (GCM) 10K type strain sequencing project: providing services to taxonomists for standard genome sequencing and annotation.</title>
        <authorList>
            <consortium name="The Broad Institute Genomics Platform"/>
            <consortium name="The Broad Institute Genome Sequencing Center for Infectious Disease"/>
            <person name="Wu L."/>
            <person name="Ma J."/>
        </authorList>
    </citation>
    <scope>NUCLEOTIDE SEQUENCE [LARGE SCALE GENOMIC DNA]</scope>
    <source>
        <strain evidence="10">CGMCC-1.15741</strain>
    </source>
</reference>
<feature type="active site" description="Proton acceptor; specific for D-alanine" evidence="7">
    <location>
        <position position="60"/>
    </location>
</feature>
<dbReference type="Pfam" id="PF01168">
    <property type="entry name" value="Ala_racemase_N"/>
    <property type="match status" value="1"/>
</dbReference>
<evidence type="ECO:0000256" key="4">
    <source>
        <dbReference type="ARBA" id="ARBA00013089"/>
    </source>
</evidence>
<keyword evidence="10" id="KW-1185">Reference proteome</keyword>
<name>A0ABW1SEG4_9PROT</name>
<evidence type="ECO:0000256" key="7">
    <source>
        <dbReference type="HAMAP-Rule" id="MF_01201"/>
    </source>
</evidence>
<dbReference type="EMBL" id="JBHSSW010000066">
    <property type="protein sequence ID" value="MFC6200112.1"/>
    <property type="molecule type" value="Genomic_DNA"/>
</dbReference>
<comment type="function">
    <text evidence="7">Catalyzes the interconversion of L-alanine and D-alanine. May also act on other amino acids.</text>
</comment>
<dbReference type="InterPro" id="IPR029066">
    <property type="entry name" value="PLP-binding_barrel"/>
</dbReference>
<dbReference type="CDD" id="cd00430">
    <property type="entry name" value="PLPDE_III_AR"/>
    <property type="match status" value="1"/>
</dbReference>
<dbReference type="SUPFAM" id="SSF51419">
    <property type="entry name" value="PLP-binding barrel"/>
    <property type="match status" value="1"/>
</dbReference>
<dbReference type="Gene3D" id="3.20.20.10">
    <property type="entry name" value="Alanine racemase"/>
    <property type="match status" value="1"/>
</dbReference>
<evidence type="ECO:0000256" key="5">
    <source>
        <dbReference type="ARBA" id="ARBA00022898"/>
    </source>
</evidence>
<comment type="similarity">
    <text evidence="3 7">Belongs to the alanine racemase family.</text>
</comment>
<feature type="modified residue" description="N6-(pyridoxal phosphate)lysine" evidence="7">
    <location>
        <position position="60"/>
    </location>
</feature>
<evidence type="ECO:0000313" key="10">
    <source>
        <dbReference type="Proteomes" id="UP001596303"/>
    </source>
</evidence>
<evidence type="ECO:0000256" key="3">
    <source>
        <dbReference type="ARBA" id="ARBA00007880"/>
    </source>
</evidence>
<evidence type="ECO:0000256" key="2">
    <source>
        <dbReference type="ARBA" id="ARBA00001933"/>
    </source>
</evidence>
<keyword evidence="6 7" id="KW-0413">Isomerase</keyword>
<feature type="binding site" evidence="7">
    <location>
        <position position="155"/>
    </location>
    <ligand>
        <name>substrate</name>
    </ligand>
</feature>
<dbReference type="PROSITE" id="PS00395">
    <property type="entry name" value="ALANINE_RACEMASE"/>
    <property type="match status" value="1"/>
</dbReference>
<evidence type="ECO:0000313" key="9">
    <source>
        <dbReference type="EMBL" id="MFC6200112.1"/>
    </source>
</evidence>
<evidence type="ECO:0000259" key="8">
    <source>
        <dbReference type="SMART" id="SM01005"/>
    </source>
</evidence>
<dbReference type="PRINTS" id="PR00992">
    <property type="entry name" value="ALARACEMASE"/>
</dbReference>
<dbReference type="InterPro" id="IPR001608">
    <property type="entry name" value="Ala_racemase_N"/>
</dbReference>
<dbReference type="InterPro" id="IPR011079">
    <property type="entry name" value="Ala_racemase_C"/>
</dbReference>
<keyword evidence="5 7" id="KW-0663">Pyridoxal phosphate</keyword>
<evidence type="ECO:0000256" key="6">
    <source>
        <dbReference type="ARBA" id="ARBA00023235"/>
    </source>
</evidence>
<accession>A0ABW1SEG4</accession>
<sequence length="379" mass="40241">MPTSQNSAILNDGINHPNIDDVINEPSFFPEAYVSLETIKSNYASLSSFVTSAETSAVVKANAYGHGMAEVGTALLSAGCRTFFVAYLSEGSALRKALGSEPTIYVFNGIRSTEITAFSESNLSPVCNQVSDIASALQLDQRIGFALHFDTGMNRLGLSQGDMSEIADHIKARPPNLVMSHLACADLPGHEMNAAQLSRFSQIKSDFPESKASLSATAGIYLGEDYHHDLVRPGIGLYGGGPARPAGIKLTPALTLTAPILKVFDVPEGETVGYAATFQTRRPIRVATVSLGYADGYLRSAGNYGFAVLDGIPCPVLGRISMDLTTIDVSDLPAAPRPGDRVEFLGKQAGLEIQAEAAGSIGYELTSRLGGRIRHVWGE</sequence>
<dbReference type="GO" id="GO:0008784">
    <property type="term" value="F:alanine racemase activity"/>
    <property type="evidence" value="ECO:0007669"/>
    <property type="project" value="UniProtKB-EC"/>
</dbReference>
<dbReference type="InterPro" id="IPR020622">
    <property type="entry name" value="Ala_racemase_pyridoxalP-BS"/>
</dbReference>
<dbReference type="HAMAP" id="MF_01201">
    <property type="entry name" value="Ala_racemase"/>
    <property type="match status" value="1"/>
</dbReference>
<comment type="cofactor">
    <cofactor evidence="2 7">
        <name>pyridoxal 5'-phosphate</name>
        <dbReference type="ChEBI" id="CHEBI:597326"/>
    </cofactor>
</comment>
<protein>
    <recommendedName>
        <fullName evidence="4 7">Alanine racemase</fullName>
        <ecNumber evidence="4 7">5.1.1.1</ecNumber>
    </recommendedName>
</protein>
<comment type="catalytic activity">
    <reaction evidence="1 7">
        <text>L-alanine = D-alanine</text>
        <dbReference type="Rhea" id="RHEA:20249"/>
        <dbReference type="ChEBI" id="CHEBI:57416"/>
        <dbReference type="ChEBI" id="CHEBI:57972"/>
        <dbReference type="EC" id="5.1.1.1"/>
    </reaction>
</comment>
<dbReference type="PANTHER" id="PTHR30511:SF0">
    <property type="entry name" value="ALANINE RACEMASE, CATABOLIC-RELATED"/>
    <property type="match status" value="1"/>
</dbReference>
<dbReference type="RefSeq" id="WP_377382057.1">
    <property type="nucleotide sequence ID" value="NZ_JBHSSW010000066.1"/>
</dbReference>
<proteinExistence type="inferred from homology"/>
<dbReference type="PANTHER" id="PTHR30511">
    <property type="entry name" value="ALANINE RACEMASE"/>
    <property type="match status" value="1"/>
</dbReference>
<dbReference type="InterPro" id="IPR009006">
    <property type="entry name" value="Ala_racemase/Decarboxylase_C"/>
</dbReference>
<feature type="binding site" evidence="7">
    <location>
        <position position="322"/>
    </location>
    <ligand>
        <name>substrate</name>
    </ligand>
</feature>